<feature type="transmembrane region" description="Helical" evidence="1">
    <location>
        <begin position="12"/>
        <end position="30"/>
    </location>
</feature>
<keyword evidence="1" id="KW-0812">Transmembrane</keyword>
<keyword evidence="1" id="KW-0472">Membrane</keyword>
<dbReference type="EMBL" id="BK015049">
    <property type="protein sequence ID" value="DAD88876.1"/>
    <property type="molecule type" value="Genomic_DNA"/>
</dbReference>
<feature type="transmembrane region" description="Helical" evidence="1">
    <location>
        <begin position="36"/>
        <end position="58"/>
    </location>
</feature>
<evidence type="ECO:0000256" key="1">
    <source>
        <dbReference type="SAM" id="Phobius"/>
    </source>
</evidence>
<protein>
    <submittedName>
        <fullName evidence="2">Uncharacterized protein</fullName>
    </submittedName>
</protein>
<reference evidence="2" key="1">
    <citation type="journal article" date="2021" name="Proc. Natl. Acad. Sci. U.S.A.">
        <title>A Catalog of Tens of Thousands of Viruses from Human Metagenomes Reveals Hidden Associations with Chronic Diseases.</title>
        <authorList>
            <person name="Tisza M.J."/>
            <person name="Buck C.B."/>
        </authorList>
    </citation>
    <scope>NUCLEOTIDE SEQUENCE</scope>
    <source>
        <strain evidence="2">CtRuT6</strain>
    </source>
</reference>
<organism evidence="2">
    <name type="scientific">Siphoviridae sp. ctRuT6</name>
    <dbReference type="NCBI Taxonomy" id="2826339"/>
    <lineage>
        <taxon>Viruses</taxon>
        <taxon>Duplodnaviria</taxon>
        <taxon>Heunggongvirae</taxon>
        <taxon>Uroviricota</taxon>
        <taxon>Caudoviricetes</taxon>
    </lineage>
</organism>
<sequence>MYDVPKSKKFLHLGTCQVWICVGQYLYRLILSREEYSVCILLTLHTNSIIFLFNCYWLI</sequence>
<evidence type="ECO:0000313" key="2">
    <source>
        <dbReference type="EMBL" id="DAD88876.1"/>
    </source>
</evidence>
<name>A0A8S5N377_9CAUD</name>
<accession>A0A8S5N377</accession>
<proteinExistence type="predicted"/>
<keyword evidence="1" id="KW-1133">Transmembrane helix</keyword>